<dbReference type="OrthoDB" id="19232at2759"/>
<evidence type="ECO:0000256" key="2">
    <source>
        <dbReference type="ARBA" id="ARBA00017967"/>
    </source>
</evidence>
<gene>
    <name evidence="4" type="ORF">BN860_00694g</name>
</gene>
<feature type="compositionally biased region" description="Polar residues" evidence="3">
    <location>
        <begin position="709"/>
        <end position="718"/>
    </location>
</feature>
<dbReference type="EMBL" id="HG316461">
    <property type="protein sequence ID" value="CDF90692.1"/>
    <property type="molecule type" value="Genomic_DNA"/>
</dbReference>
<evidence type="ECO:0000256" key="3">
    <source>
        <dbReference type="SAM" id="MobiDB-lite"/>
    </source>
</evidence>
<evidence type="ECO:0000256" key="1">
    <source>
        <dbReference type="ARBA" id="ARBA00010216"/>
    </source>
</evidence>
<dbReference type="AlphaFoldDB" id="A0A8J2T988"/>
<reference evidence="5" key="1">
    <citation type="journal article" date="2013" name="Genome Announc.">
        <title>Genome sequence of the food spoilage yeast Zygosaccharomyces bailii CLIB 213(T).</title>
        <authorList>
            <person name="Galeote V."/>
            <person name="Bigey F."/>
            <person name="Devillers H."/>
            <person name="Neuveglise C."/>
            <person name="Dequin S."/>
        </authorList>
    </citation>
    <scope>NUCLEOTIDE SEQUENCE [LARGE SCALE GENOMIC DNA]</scope>
    <source>
        <strain evidence="5">CLIB 213 / ATCC 58445 / CBS 680 / CCRC 21525 / NBRC 1098 / NCYC 1416 / NRRL Y-2227</strain>
    </source>
</reference>
<feature type="compositionally biased region" description="Basic and acidic residues" evidence="3">
    <location>
        <begin position="626"/>
        <end position="642"/>
    </location>
</feature>
<evidence type="ECO:0000313" key="5">
    <source>
        <dbReference type="Proteomes" id="UP000019375"/>
    </source>
</evidence>
<feature type="compositionally biased region" description="Polar residues" evidence="3">
    <location>
        <begin position="643"/>
        <end position="653"/>
    </location>
</feature>
<evidence type="ECO:0000313" key="4">
    <source>
        <dbReference type="EMBL" id="CDF90692.1"/>
    </source>
</evidence>
<dbReference type="Pfam" id="PF21072">
    <property type="entry name" value="EFR3"/>
    <property type="match status" value="1"/>
</dbReference>
<dbReference type="InterPro" id="IPR049150">
    <property type="entry name" value="EFR3_HEAT-like_rpt"/>
</dbReference>
<keyword evidence="5" id="KW-1185">Reference proteome</keyword>
<protein>
    <recommendedName>
        <fullName evidence="2">Protein EFR3</fullName>
    </recommendedName>
</protein>
<feature type="compositionally biased region" description="Low complexity" evidence="3">
    <location>
        <begin position="578"/>
        <end position="594"/>
    </location>
</feature>
<dbReference type="PANTHER" id="PTHR47766:SF1">
    <property type="entry name" value="PROTEIN EFR3"/>
    <property type="match status" value="1"/>
</dbReference>
<dbReference type="InterPro" id="IPR039786">
    <property type="entry name" value="EFR3"/>
</dbReference>
<proteinExistence type="inferred from homology"/>
<dbReference type="PANTHER" id="PTHR47766">
    <property type="entry name" value="PROTEIN EFR3"/>
    <property type="match status" value="1"/>
</dbReference>
<comment type="similarity">
    <text evidence="1">Belongs to the EFR3 family.</text>
</comment>
<feature type="region of interest" description="Disordered" evidence="3">
    <location>
        <begin position="682"/>
        <end position="732"/>
    </location>
</feature>
<organism evidence="4 5">
    <name type="scientific">Zygosaccharomyces bailii (strain CLIB 213 / ATCC 58445 / CBS 680 / BCRC 21525 / NBRC 1098 / NCYC 1416 / NRRL Y-2227)</name>
    <dbReference type="NCBI Taxonomy" id="1333698"/>
    <lineage>
        <taxon>Eukaryota</taxon>
        <taxon>Fungi</taxon>
        <taxon>Dikarya</taxon>
        <taxon>Ascomycota</taxon>
        <taxon>Saccharomycotina</taxon>
        <taxon>Saccharomycetes</taxon>
        <taxon>Saccharomycetales</taxon>
        <taxon>Saccharomycetaceae</taxon>
        <taxon>Zygosaccharomyces</taxon>
    </lineage>
</organism>
<dbReference type="GO" id="GO:0005886">
    <property type="term" value="C:plasma membrane"/>
    <property type="evidence" value="ECO:0007669"/>
    <property type="project" value="TreeGrafter"/>
</dbReference>
<accession>A0A8J2T988</accession>
<feature type="region of interest" description="Disordered" evidence="3">
    <location>
        <begin position="572"/>
        <end position="653"/>
    </location>
</feature>
<sequence>MRLFSPKHQKLVNQCYPSGRTPDKKPKSSETSYLLYYVNSRRSKLEKVSTYLVKRTNVDLNHRRIGNVAVTLELMHDIVEHCKENLNVFVKDFLSIMTKILSNSNVNNDVGIIELVEETFSSICRNVDGAMSGGDAEFIQMYQSFKELYFQVVRDILHNDDLLLKGCIDISYTTDLASSPQINHFIARSVTYALEKFVERHPRYNALDLDSPTDQNIGKSLSKVQTKTAGLDDISGADADLSIKTLQAYFTTTETDKLTLSIRALLGFLQGLPNKDLLQFICNGIPVQLRYIVVILLIRQLTDSDKKSDPVISLKLISSLLVSDVSIVGLSIMDMMRKILNFQLNNLSNHEVVHQCRRTIADLNYKIYYRGQTADMLFELELKLQGTKTESEEAVLVKDVEELLSHMTTPCIGLELFLNLAPHMDREGTLRLFDAVDDRTSGGNLLFRFFQRIGEMSSPQDEQTLMQLVFQKYKSVALLSGLNYFTEHTSEPSNAYYCYHLEAAHFLKMESYQRKVEQKKKNQDLFTKDELLSFYSDDKTNKYSKKGFQILVSNPHQLSTSDLISDNQIQRPGVFPELNGNRRNSLNGGNLSGNDSVRGGSINRSLNGHGPADLHSWRGLKGSAPKVKDLKRAISSPKKDISSRSNTLRGSQSVKSKVTNITFLLSELKSNDDEKSQIYEPEEDQAAVLDKNDIARSSSMKLTPPPTPQKNFNATTDSLLPGASQDDFQDAKEEVSFANSKGHIIAPS</sequence>
<dbReference type="GO" id="GO:0072659">
    <property type="term" value="P:protein localization to plasma membrane"/>
    <property type="evidence" value="ECO:0007669"/>
    <property type="project" value="InterPro"/>
</dbReference>
<name>A0A8J2T988_ZYGB2</name>
<dbReference type="Proteomes" id="UP000019375">
    <property type="component" value="Unassembled WGS sequence"/>
</dbReference>